<dbReference type="Gene3D" id="3.30.2010.20">
    <property type="match status" value="1"/>
</dbReference>
<keyword evidence="2" id="KW-0378">Hydrolase</keyword>
<protein>
    <submittedName>
        <fullName evidence="2">Putative Zn-dependent protease with MMP-like domain</fullName>
    </submittedName>
</protein>
<organism evidence="2 3">
    <name type="scientific">Citricoccus muralis</name>
    <dbReference type="NCBI Taxonomy" id="169134"/>
    <lineage>
        <taxon>Bacteria</taxon>
        <taxon>Bacillati</taxon>
        <taxon>Actinomycetota</taxon>
        <taxon>Actinomycetes</taxon>
        <taxon>Micrococcales</taxon>
        <taxon>Micrococcaceae</taxon>
        <taxon>Citricoccus</taxon>
    </lineage>
</organism>
<gene>
    <name evidence="2" type="ORF">C8E99_2501</name>
</gene>
<name>A0A3D9LDZ3_9MICC</name>
<feature type="region of interest" description="Disordered" evidence="1">
    <location>
        <begin position="1"/>
        <end position="26"/>
    </location>
</feature>
<evidence type="ECO:0000256" key="1">
    <source>
        <dbReference type="SAM" id="MobiDB-lite"/>
    </source>
</evidence>
<comment type="caution">
    <text evidence="2">The sequence shown here is derived from an EMBL/GenBank/DDBJ whole genome shotgun (WGS) entry which is preliminary data.</text>
</comment>
<dbReference type="InterPro" id="IPR038555">
    <property type="entry name" value="Zincin_1_sf"/>
</dbReference>
<dbReference type="GO" id="GO:0006508">
    <property type="term" value="P:proteolysis"/>
    <property type="evidence" value="ECO:0007669"/>
    <property type="project" value="UniProtKB-KW"/>
</dbReference>
<dbReference type="EMBL" id="QREH01000001">
    <property type="protein sequence ID" value="REE04659.1"/>
    <property type="molecule type" value="Genomic_DNA"/>
</dbReference>
<dbReference type="InterPro" id="IPR010428">
    <property type="entry name" value="Zincin_1"/>
</dbReference>
<keyword evidence="3" id="KW-1185">Reference proteome</keyword>
<dbReference type="Pfam" id="PF06262">
    <property type="entry name" value="Zincin_1"/>
    <property type="match status" value="1"/>
</dbReference>
<reference evidence="2 3" key="1">
    <citation type="submission" date="2018-07" db="EMBL/GenBank/DDBJ databases">
        <title>Sequencing the genomes of 1000 actinobacteria strains.</title>
        <authorList>
            <person name="Klenk H.-P."/>
        </authorList>
    </citation>
    <scope>NUCLEOTIDE SEQUENCE [LARGE SCALE GENOMIC DNA]</scope>
    <source>
        <strain evidence="2 3">DSM 14442</strain>
    </source>
</reference>
<dbReference type="Proteomes" id="UP000256727">
    <property type="component" value="Unassembled WGS sequence"/>
</dbReference>
<dbReference type="SUPFAM" id="SSF55486">
    <property type="entry name" value="Metalloproteases ('zincins'), catalytic domain"/>
    <property type="match status" value="1"/>
</dbReference>
<keyword evidence="2" id="KW-0645">Protease</keyword>
<dbReference type="CDD" id="cd12952">
    <property type="entry name" value="MMP_ACEL2062"/>
    <property type="match status" value="1"/>
</dbReference>
<feature type="compositionally biased region" description="Pro residues" evidence="1">
    <location>
        <begin position="1"/>
        <end position="15"/>
    </location>
</feature>
<evidence type="ECO:0000313" key="2">
    <source>
        <dbReference type="EMBL" id="REE04659.1"/>
    </source>
</evidence>
<evidence type="ECO:0000313" key="3">
    <source>
        <dbReference type="Proteomes" id="UP000256727"/>
    </source>
</evidence>
<accession>A0A3D9LDZ3</accession>
<dbReference type="GO" id="GO:0008233">
    <property type="term" value="F:peptidase activity"/>
    <property type="evidence" value="ECO:0007669"/>
    <property type="project" value="UniProtKB-KW"/>
</dbReference>
<dbReference type="AlphaFoldDB" id="A0A3D9LDZ3"/>
<sequence length="138" mass="15260">MNDDPTPTPADPAGPDPVGVDMSEEDFDQAVSDALDAIPPALAQRLSNVAVFVEEEYEPEPWEDPGMELLGLYDGIPLTERAEMPFQLPDRIVVFRGPLLRMCSDREELVEEITVTVVHEVAHFFGIDDDTLHALGWG</sequence>
<proteinExistence type="predicted"/>